<protein>
    <recommendedName>
        <fullName evidence="3">RNase H type-1 domain-containing protein</fullName>
    </recommendedName>
</protein>
<evidence type="ECO:0008006" key="3">
    <source>
        <dbReference type="Google" id="ProtNLM"/>
    </source>
</evidence>
<accession>A0ABQ7LNK2</accession>
<evidence type="ECO:0000313" key="2">
    <source>
        <dbReference type="Proteomes" id="UP000823674"/>
    </source>
</evidence>
<evidence type="ECO:0000313" key="1">
    <source>
        <dbReference type="EMBL" id="KAG5388156.1"/>
    </source>
</evidence>
<dbReference type="EMBL" id="JADBGQ010000007">
    <property type="protein sequence ID" value="KAG5388156.1"/>
    <property type="molecule type" value="Genomic_DNA"/>
</dbReference>
<keyword evidence="2" id="KW-1185">Reference proteome</keyword>
<dbReference type="Proteomes" id="UP000823674">
    <property type="component" value="Chromosome A08"/>
</dbReference>
<comment type="caution">
    <text evidence="1">The sequence shown here is derived from an EMBL/GenBank/DDBJ whole genome shotgun (WGS) entry which is preliminary data.</text>
</comment>
<reference evidence="1 2" key="1">
    <citation type="submission" date="2021-03" db="EMBL/GenBank/DDBJ databases">
        <authorList>
            <person name="King G.J."/>
            <person name="Bancroft I."/>
            <person name="Baten A."/>
            <person name="Bloomfield J."/>
            <person name="Borpatragohain P."/>
            <person name="He Z."/>
            <person name="Irish N."/>
            <person name="Irwin J."/>
            <person name="Liu K."/>
            <person name="Mauleon R.P."/>
            <person name="Moore J."/>
            <person name="Morris R."/>
            <person name="Ostergaard L."/>
            <person name="Wang B."/>
            <person name="Wells R."/>
        </authorList>
    </citation>
    <scope>NUCLEOTIDE SEQUENCE [LARGE SCALE GENOMIC DNA]</scope>
    <source>
        <strain evidence="1">R-o-18</strain>
        <tissue evidence="1">Leaf</tissue>
    </source>
</reference>
<organism evidence="1 2">
    <name type="scientific">Brassica rapa subsp. trilocularis</name>
    <dbReference type="NCBI Taxonomy" id="1813537"/>
    <lineage>
        <taxon>Eukaryota</taxon>
        <taxon>Viridiplantae</taxon>
        <taxon>Streptophyta</taxon>
        <taxon>Embryophyta</taxon>
        <taxon>Tracheophyta</taxon>
        <taxon>Spermatophyta</taxon>
        <taxon>Magnoliopsida</taxon>
        <taxon>eudicotyledons</taxon>
        <taxon>Gunneridae</taxon>
        <taxon>Pentapetalae</taxon>
        <taxon>rosids</taxon>
        <taxon>malvids</taxon>
        <taxon>Brassicales</taxon>
        <taxon>Brassicaceae</taxon>
        <taxon>Brassiceae</taxon>
        <taxon>Brassica</taxon>
    </lineage>
</organism>
<gene>
    <name evidence="1" type="primary">A08p005850.1_BraROA</name>
    <name evidence="1" type="ORF">IGI04_029697</name>
</gene>
<sequence>MNDRWIMDIHSTAQQVWMVWIDCLEKVQLMRTTKLYTARVCLAFRSGSTAMGDGKYASKFDMSKLWNGLICFPDFKIIHIPRAKNQIVDSLARTQRSFNRELCFIGCSILVRFSDHLKFD</sequence>
<proteinExistence type="predicted"/>
<name>A0ABQ7LNK2_BRACM</name>